<dbReference type="AlphaFoldDB" id="A0A9K3D554"/>
<protein>
    <recommendedName>
        <fullName evidence="3">Armadillo-like helical</fullName>
    </recommendedName>
</protein>
<sequence>MLDLCRSDTERRMGVFRAGAVPVLSTCLVSHPMSGEVAAACYGALSELARSDSESETVDHDIHSLDTLNVLLVAYEQYKVCKAAFDTGAHLKLMEARSDHPSCWSRTSAMCRLINYMCRRGAAVKTDLCIAGAVVALLDSLAKMGDDLVVCSCGMEALSCLSKMAQNRSAMRAMNVAQKADAVLALHSDDAENPLVAKMASIVAEVHEALDPQTEE</sequence>
<evidence type="ECO:0000313" key="2">
    <source>
        <dbReference type="Proteomes" id="UP000265618"/>
    </source>
</evidence>
<evidence type="ECO:0000313" key="1">
    <source>
        <dbReference type="EMBL" id="GIQ89268.1"/>
    </source>
</evidence>
<name>A0A9K3D554_9EUKA</name>
<dbReference type="InterPro" id="IPR011989">
    <property type="entry name" value="ARM-like"/>
</dbReference>
<dbReference type="SUPFAM" id="SSF48371">
    <property type="entry name" value="ARM repeat"/>
    <property type="match status" value="1"/>
</dbReference>
<dbReference type="Proteomes" id="UP000265618">
    <property type="component" value="Unassembled WGS sequence"/>
</dbReference>
<reference evidence="1 2" key="1">
    <citation type="journal article" date="2018" name="PLoS ONE">
        <title>The draft genome of Kipferlia bialata reveals reductive genome evolution in fornicate parasites.</title>
        <authorList>
            <person name="Tanifuji G."/>
            <person name="Takabayashi S."/>
            <person name="Kume K."/>
            <person name="Takagi M."/>
            <person name="Nakayama T."/>
            <person name="Kamikawa R."/>
            <person name="Inagaki Y."/>
            <person name="Hashimoto T."/>
        </authorList>
    </citation>
    <scope>NUCLEOTIDE SEQUENCE [LARGE SCALE GENOMIC DNA]</scope>
    <source>
        <strain evidence="1">NY0173</strain>
    </source>
</reference>
<comment type="caution">
    <text evidence="1">The sequence shown here is derived from an EMBL/GenBank/DDBJ whole genome shotgun (WGS) entry which is preliminary data.</text>
</comment>
<gene>
    <name evidence="1" type="ORF">KIPB_011696</name>
</gene>
<dbReference type="Gene3D" id="1.25.10.10">
    <property type="entry name" value="Leucine-rich Repeat Variant"/>
    <property type="match status" value="1"/>
</dbReference>
<evidence type="ECO:0008006" key="3">
    <source>
        <dbReference type="Google" id="ProtNLM"/>
    </source>
</evidence>
<dbReference type="InterPro" id="IPR016024">
    <property type="entry name" value="ARM-type_fold"/>
</dbReference>
<organism evidence="1 2">
    <name type="scientific">Kipferlia bialata</name>
    <dbReference type="NCBI Taxonomy" id="797122"/>
    <lineage>
        <taxon>Eukaryota</taxon>
        <taxon>Metamonada</taxon>
        <taxon>Carpediemonas-like organisms</taxon>
        <taxon>Kipferlia</taxon>
    </lineage>
</organism>
<accession>A0A9K3D554</accession>
<keyword evidence="2" id="KW-1185">Reference proteome</keyword>
<proteinExistence type="predicted"/>
<dbReference type="EMBL" id="BDIP01004866">
    <property type="protein sequence ID" value="GIQ89268.1"/>
    <property type="molecule type" value="Genomic_DNA"/>
</dbReference>